<comment type="caution">
    <text evidence="1">The sequence shown here is derived from an EMBL/GenBank/DDBJ whole genome shotgun (WGS) entry which is preliminary data.</text>
</comment>
<gene>
    <name evidence="1" type="ORF">S03H2_50674</name>
</gene>
<evidence type="ECO:0000313" key="1">
    <source>
        <dbReference type="EMBL" id="GAH67264.1"/>
    </source>
</evidence>
<protein>
    <submittedName>
        <fullName evidence="1">Uncharacterized protein</fullName>
    </submittedName>
</protein>
<accession>X1IMB9</accession>
<organism evidence="1">
    <name type="scientific">marine sediment metagenome</name>
    <dbReference type="NCBI Taxonomy" id="412755"/>
    <lineage>
        <taxon>unclassified sequences</taxon>
        <taxon>metagenomes</taxon>
        <taxon>ecological metagenomes</taxon>
    </lineage>
</organism>
<reference evidence="1" key="1">
    <citation type="journal article" date="2014" name="Front. Microbiol.">
        <title>High frequency of phylogenetically diverse reductive dehalogenase-homologous genes in deep subseafloor sedimentary metagenomes.</title>
        <authorList>
            <person name="Kawai M."/>
            <person name="Futagami T."/>
            <person name="Toyoda A."/>
            <person name="Takaki Y."/>
            <person name="Nishi S."/>
            <person name="Hori S."/>
            <person name="Arai W."/>
            <person name="Tsubouchi T."/>
            <person name="Morono Y."/>
            <person name="Uchiyama I."/>
            <person name="Ito T."/>
            <person name="Fujiyama A."/>
            <person name="Inagaki F."/>
            <person name="Takami H."/>
        </authorList>
    </citation>
    <scope>NUCLEOTIDE SEQUENCE</scope>
    <source>
        <strain evidence="1">Expedition CK06-06</strain>
    </source>
</reference>
<dbReference type="EMBL" id="BARU01032107">
    <property type="protein sequence ID" value="GAH67264.1"/>
    <property type="molecule type" value="Genomic_DNA"/>
</dbReference>
<proteinExistence type="predicted"/>
<dbReference type="AlphaFoldDB" id="X1IMB9"/>
<sequence>MGIYKPDLYTKDMKRIDVYVTENLSLKDKEIVHHFSRRSEEKKILTEMRKII</sequence>
<name>X1IMB9_9ZZZZ</name>